<feature type="domain" description="Chromo" evidence="10">
    <location>
        <begin position="1230"/>
        <end position="1274"/>
    </location>
</feature>
<dbReference type="PROSITE" id="PS50013">
    <property type="entry name" value="CHROMO_2"/>
    <property type="match status" value="1"/>
</dbReference>
<evidence type="ECO:0000256" key="6">
    <source>
        <dbReference type="ARBA" id="ARBA00023235"/>
    </source>
</evidence>
<feature type="region of interest" description="Disordered" evidence="9">
    <location>
        <begin position="331"/>
        <end position="351"/>
    </location>
</feature>
<feature type="domain" description="ARID" evidence="13">
    <location>
        <begin position="629"/>
        <end position="719"/>
    </location>
</feature>
<dbReference type="Pfam" id="PF00160">
    <property type="entry name" value="Pro_isomerase"/>
    <property type="match status" value="1"/>
</dbReference>
<dbReference type="InterPro" id="IPR003349">
    <property type="entry name" value="JmjN"/>
</dbReference>
<dbReference type="InterPro" id="IPR012677">
    <property type="entry name" value="Nucleotide-bd_a/b_plait_sf"/>
</dbReference>
<dbReference type="SMART" id="SM00558">
    <property type="entry name" value="JmjC"/>
    <property type="match status" value="1"/>
</dbReference>
<dbReference type="InParanoid" id="A0A2P6NSE4"/>
<dbReference type="PROSITE" id="PS50072">
    <property type="entry name" value="CSA_PPIASE_2"/>
    <property type="match status" value="1"/>
</dbReference>
<evidence type="ECO:0000313" key="17">
    <source>
        <dbReference type="Proteomes" id="UP000241769"/>
    </source>
</evidence>
<proteinExistence type="predicted"/>
<dbReference type="InterPro" id="IPR001606">
    <property type="entry name" value="ARID_dom"/>
</dbReference>
<dbReference type="SMART" id="SM00360">
    <property type="entry name" value="RRM"/>
    <property type="match status" value="1"/>
</dbReference>
<dbReference type="Gene3D" id="2.40.100.10">
    <property type="entry name" value="Cyclophilin-like"/>
    <property type="match status" value="1"/>
</dbReference>
<keyword evidence="4 8" id="KW-0694">RNA-binding</keyword>
<evidence type="ECO:0000259" key="14">
    <source>
        <dbReference type="PROSITE" id="PS51183"/>
    </source>
</evidence>
<dbReference type="CDD" id="cd12235">
    <property type="entry name" value="RRM_PPIL4"/>
    <property type="match status" value="1"/>
</dbReference>
<dbReference type="InterPro" id="IPR004198">
    <property type="entry name" value="Znf_C5HC2"/>
</dbReference>
<comment type="caution">
    <text evidence="16">The sequence shown here is derived from an EMBL/GenBank/DDBJ whole genome shotgun (WGS) entry which is preliminary data.</text>
</comment>
<dbReference type="STRING" id="1890364.A0A2P6NSE4"/>
<feature type="compositionally biased region" description="Basic and acidic residues" evidence="9">
    <location>
        <begin position="382"/>
        <end position="431"/>
    </location>
</feature>
<feature type="region of interest" description="Disordered" evidence="9">
    <location>
        <begin position="198"/>
        <end position="218"/>
    </location>
</feature>
<dbReference type="InterPro" id="IPR035538">
    <property type="entry name" value="Cyclophilin_PPIL4"/>
</dbReference>
<dbReference type="PROSITE" id="PS51184">
    <property type="entry name" value="JMJC"/>
    <property type="match status" value="1"/>
</dbReference>
<dbReference type="InterPro" id="IPR003347">
    <property type="entry name" value="JmjC_dom"/>
</dbReference>
<dbReference type="SUPFAM" id="SSF50891">
    <property type="entry name" value="Cyclophilin-like"/>
    <property type="match status" value="1"/>
</dbReference>
<comment type="subcellular location">
    <subcellularLocation>
        <location evidence="2">Nucleus</location>
    </subcellularLocation>
</comment>
<dbReference type="InterPro" id="IPR000953">
    <property type="entry name" value="Chromo/chromo_shadow_dom"/>
</dbReference>
<name>A0A2P6NSE4_9EUKA</name>
<dbReference type="SMART" id="SM00545">
    <property type="entry name" value="JmjN"/>
    <property type="match status" value="1"/>
</dbReference>
<evidence type="ECO:0000256" key="4">
    <source>
        <dbReference type="ARBA" id="ARBA00022884"/>
    </source>
</evidence>
<feature type="region of interest" description="Disordered" evidence="9">
    <location>
        <begin position="366"/>
        <end position="550"/>
    </location>
</feature>
<evidence type="ECO:0000259" key="13">
    <source>
        <dbReference type="PROSITE" id="PS51011"/>
    </source>
</evidence>
<evidence type="ECO:0000259" key="15">
    <source>
        <dbReference type="PROSITE" id="PS51184"/>
    </source>
</evidence>
<evidence type="ECO:0000256" key="1">
    <source>
        <dbReference type="ARBA" id="ARBA00000971"/>
    </source>
</evidence>
<evidence type="ECO:0000259" key="12">
    <source>
        <dbReference type="PROSITE" id="PS50102"/>
    </source>
</evidence>
<dbReference type="FunFam" id="2.40.100.10:FF:000015">
    <property type="entry name" value="Peptidyl-prolyl cis-trans isomerase"/>
    <property type="match status" value="1"/>
</dbReference>
<dbReference type="Pfam" id="PF00385">
    <property type="entry name" value="Chromo"/>
    <property type="match status" value="1"/>
</dbReference>
<feature type="compositionally biased region" description="Polar residues" evidence="9">
    <location>
        <begin position="530"/>
        <end position="542"/>
    </location>
</feature>
<dbReference type="InterPro" id="IPR016197">
    <property type="entry name" value="Chromo-like_dom_sf"/>
</dbReference>
<dbReference type="InterPro" id="IPR000504">
    <property type="entry name" value="RRM_dom"/>
</dbReference>
<dbReference type="Pfam" id="PF00076">
    <property type="entry name" value="RRM_1"/>
    <property type="match status" value="1"/>
</dbReference>
<dbReference type="GO" id="GO:0003723">
    <property type="term" value="F:RNA binding"/>
    <property type="evidence" value="ECO:0007669"/>
    <property type="project" value="UniProtKB-UniRule"/>
</dbReference>
<dbReference type="Gene3D" id="1.10.150.60">
    <property type="entry name" value="ARID DNA-binding domain"/>
    <property type="match status" value="1"/>
</dbReference>
<dbReference type="SUPFAM" id="SSF51197">
    <property type="entry name" value="Clavaminate synthase-like"/>
    <property type="match status" value="1"/>
</dbReference>
<feature type="domain" description="JmjN" evidence="14">
    <location>
        <begin position="559"/>
        <end position="600"/>
    </location>
</feature>
<dbReference type="SUPFAM" id="SSF54160">
    <property type="entry name" value="Chromo domain-like"/>
    <property type="match status" value="1"/>
</dbReference>
<evidence type="ECO:0000313" key="16">
    <source>
        <dbReference type="EMBL" id="PRP86884.1"/>
    </source>
</evidence>
<organism evidence="16 17">
    <name type="scientific">Planoprotostelium fungivorum</name>
    <dbReference type="NCBI Taxonomy" id="1890364"/>
    <lineage>
        <taxon>Eukaryota</taxon>
        <taxon>Amoebozoa</taxon>
        <taxon>Evosea</taxon>
        <taxon>Variosea</taxon>
        <taxon>Cavosteliida</taxon>
        <taxon>Cavosteliaceae</taxon>
        <taxon>Planoprotostelium</taxon>
    </lineage>
</organism>
<dbReference type="InterPro" id="IPR035979">
    <property type="entry name" value="RBD_domain_sf"/>
</dbReference>
<dbReference type="Pfam" id="PF02928">
    <property type="entry name" value="zf-C5HC2"/>
    <property type="match status" value="1"/>
</dbReference>
<dbReference type="Pfam" id="PF02375">
    <property type="entry name" value="JmjN"/>
    <property type="match status" value="1"/>
</dbReference>
<dbReference type="PANTHER" id="PTHR45843:SF1">
    <property type="entry name" value="PEPTIDYL-PROLYL CIS-TRANS ISOMERASE-LIKE 4"/>
    <property type="match status" value="1"/>
</dbReference>
<evidence type="ECO:0000256" key="7">
    <source>
        <dbReference type="ARBA" id="ARBA00023242"/>
    </source>
</evidence>
<dbReference type="InterPro" id="IPR029000">
    <property type="entry name" value="Cyclophilin-like_dom_sf"/>
</dbReference>
<keyword evidence="17" id="KW-1185">Reference proteome</keyword>
<dbReference type="Proteomes" id="UP000241769">
    <property type="component" value="Unassembled WGS sequence"/>
</dbReference>
<evidence type="ECO:0000259" key="11">
    <source>
        <dbReference type="PROSITE" id="PS50072"/>
    </source>
</evidence>
<dbReference type="CDD" id="cd01921">
    <property type="entry name" value="cyclophilin_RRM"/>
    <property type="match status" value="1"/>
</dbReference>
<feature type="compositionally biased region" description="Polar residues" evidence="9">
    <location>
        <begin position="444"/>
        <end position="466"/>
    </location>
</feature>
<feature type="domain" description="PPIase cyclophilin-type" evidence="11">
    <location>
        <begin position="6"/>
        <end position="161"/>
    </location>
</feature>
<dbReference type="GO" id="GO:0003755">
    <property type="term" value="F:peptidyl-prolyl cis-trans isomerase activity"/>
    <property type="evidence" value="ECO:0007669"/>
    <property type="project" value="UniProtKB-KW"/>
</dbReference>
<dbReference type="Pfam" id="PF01388">
    <property type="entry name" value="ARID"/>
    <property type="match status" value="1"/>
</dbReference>
<dbReference type="SMART" id="SM00501">
    <property type="entry name" value="BRIGHT"/>
    <property type="match status" value="1"/>
</dbReference>
<evidence type="ECO:0000256" key="8">
    <source>
        <dbReference type="PROSITE-ProRule" id="PRU00176"/>
    </source>
</evidence>
<dbReference type="SUPFAM" id="SSF46774">
    <property type="entry name" value="ARID-like"/>
    <property type="match status" value="1"/>
</dbReference>
<dbReference type="GO" id="GO:0003677">
    <property type="term" value="F:DNA binding"/>
    <property type="evidence" value="ECO:0007669"/>
    <property type="project" value="InterPro"/>
</dbReference>
<accession>A0A2P6NSE4</accession>
<evidence type="ECO:0000256" key="2">
    <source>
        <dbReference type="ARBA" id="ARBA00004123"/>
    </source>
</evidence>
<reference evidence="16 17" key="1">
    <citation type="journal article" date="2018" name="Genome Biol. Evol.">
        <title>Multiple Roots of Fruiting Body Formation in Amoebozoa.</title>
        <authorList>
            <person name="Hillmann F."/>
            <person name="Forbes G."/>
            <person name="Novohradska S."/>
            <person name="Ferling I."/>
            <person name="Riege K."/>
            <person name="Groth M."/>
            <person name="Westermann M."/>
            <person name="Marz M."/>
            <person name="Spaller T."/>
            <person name="Winckler T."/>
            <person name="Schaap P."/>
            <person name="Glockner G."/>
        </authorList>
    </citation>
    <scope>NUCLEOTIDE SEQUENCE [LARGE SCALE GENOMIC DNA]</scope>
    <source>
        <strain evidence="16 17">Jena</strain>
    </source>
</reference>
<dbReference type="InterPro" id="IPR035542">
    <property type="entry name" value="CRIP"/>
</dbReference>
<dbReference type="SMART" id="SM00298">
    <property type="entry name" value="CHROMO"/>
    <property type="match status" value="1"/>
</dbReference>
<dbReference type="CDD" id="cd16100">
    <property type="entry name" value="ARID"/>
    <property type="match status" value="1"/>
</dbReference>
<dbReference type="PANTHER" id="PTHR45843">
    <property type="entry name" value="PEPTIDYL-PROLYL CIS-TRANS ISOMERASE-LIKE 4"/>
    <property type="match status" value="1"/>
</dbReference>
<dbReference type="Gene3D" id="3.30.70.330">
    <property type="match status" value="1"/>
</dbReference>
<dbReference type="InterPro" id="IPR036431">
    <property type="entry name" value="ARID_dom_sf"/>
</dbReference>
<protein>
    <recommendedName>
        <fullName evidence="3">peptidylprolyl isomerase</fullName>
        <ecNumber evidence="3">5.2.1.8</ecNumber>
    </recommendedName>
</protein>
<evidence type="ECO:0000256" key="9">
    <source>
        <dbReference type="SAM" id="MobiDB-lite"/>
    </source>
</evidence>
<keyword evidence="7" id="KW-0539">Nucleus</keyword>
<dbReference type="Gene3D" id="2.60.120.650">
    <property type="entry name" value="Cupin"/>
    <property type="match status" value="1"/>
</dbReference>
<evidence type="ECO:0000256" key="3">
    <source>
        <dbReference type="ARBA" id="ARBA00013194"/>
    </source>
</evidence>
<sequence length="1302" mass="148965">MSVLIETSLGDVTIDLFVDDCPNATRNFLKLCKIKYYNNCLFHNIQKDFLIQTGDPTNTGKGGESVYGLLYGEQAKYFEDEIRPHLKHKKIGMVAMANPGPNLNGSQFYITTAPALSALDEKHTIFGEVVEGLDTLEKINDAYCDKEGKPLQVIRIRHVIILDDPFDDPKGLEIPDRSPLPPKEQWANLLDEEEFEKIGKPDERPQEEIDEELASKEAKSREHLLEIIGDMPDADAKPPDNVLFVCKLHAATQDEDLELIFSRFGPIKKCEIIRDWKTGDSLNYAFIEFENHKDCEAAFFKMDNVLIDDRRIHVDFSQSVSKQWISREGKVMWGGNKGQPQIAPTLGGDKGAKRYNVEMKVKGRDQGNYGLLLDDVPQPKRKREEDNDRRRDGGRDRGREYDRREKRDDKRDDRREDRRDDRRREDRDGGHKSSRKTRYYENPVVNSHSETSPRSKPQPAVQSAQPLSILKMSSDIPRVPASPRTPEQVTSSPSTPAGTPSTPSPKKEVKRTATTRSKSTRTDGDKVKTRSSGPIQSAQPTESLRKGLDIKPMPVLPEAPVFYPTEEEFKDPMKYIASIREIGRHYGIAKIIPPSDKWLNGKEFSKMVDYENFIFQTKGQSINQLFRRNGPSEIFLKELFAWYDQHAKPLRTLPSVGGQDLDLRKLYEAVIQFGGYYQTCVQEKWTQVCRIMRHSGECMPYILRNHYESYLLLYEYAHNPQFSRKTGPVANERQEEAEFLRSGVKIESRDIRRPAQKKRKMGGMSGATEGDDFGYDDGNMFTLNSFKEMADGFKKKWFPEEDAKVEDIEATFWHIVEAADQVVQVHYGSDLDVGTHGSGFPNDRATMASPNTSAWNMNLFPKAPGSLLSFLPESIQGVSVPMMYIGMLYSSFCWHVEDNFLYSINYMHHGAAKTWYGIPEGSCENFEGAMKKELPELFKTRPNLLFLLVTMFPPRMLVQLGIPIYHTLQKAGEIMLTFPKGYHAGFSHGFNCAESTNFALSDWFPYGRESVALYRGYNRSSVFSIEKLLCFAANQRPNEELRRWLRRELPHMRSSELYNRQRIKNDGVWKSIEFSRYDTTGTTPECDLCKYDCYLSALVCPCNPKRIVCLDDAHQLCGCPPEKKILLFRYTVKELNDMVEKAKGRGVETGVENPWETPCRPVSSTSTIGRSNVRSLAKRHSADDASKKARESVTGVHSRVGLKKLARLGGVRRVTDVNYDEPSKDTDLKHVLKRIVKKRRRSDGGVEYLIEWRGLEKEERSWVRDEDFLPPEMIGERPPTIMAFVREPFIHKNQVMTVETNS</sequence>
<comment type="catalytic activity">
    <reaction evidence="1">
        <text>[protein]-peptidylproline (omega=180) = [protein]-peptidylproline (omega=0)</text>
        <dbReference type="Rhea" id="RHEA:16237"/>
        <dbReference type="Rhea" id="RHEA-COMP:10747"/>
        <dbReference type="Rhea" id="RHEA-COMP:10748"/>
        <dbReference type="ChEBI" id="CHEBI:83833"/>
        <dbReference type="ChEBI" id="CHEBI:83834"/>
        <dbReference type="EC" id="5.2.1.8"/>
    </reaction>
</comment>
<keyword evidence="6 16" id="KW-0413">Isomerase</keyword>
<dbReference type="SMART" id="SM01014">
    <property type="entry name" value="ARID"/>
    <property type="match status" value="1"/>
</dbReference>
<keyword evidence="5" id="KW-0697">Rotamase</keyword>
<evidence type="ECO:0000259" key="10">
    <source>
        <dbReference type="PROSITE" id="PS50013"/>
    </source>
</evidence>
<dbReference type="SUPFAM" id="SSF54928">
    <property type="entry name" value="RNA-binding domain, RBD"/>
    <property type="match status" value="1"/>
</dbReference>
<dbReference type="EC" id="5.2.1.8" evidence="3"/>
<gene>
    <name evidence="16" type="ORF">PROFUN_03632</name>
</gene>
<dbReference type="InterPro" id="IPR023780">
    <property type="entry name" value="Chromo_domain"/>
</dbReference>
<evidence type="ECO:0000256" key="5">
    <source>
        <dbReference type="ARBA" id="ARBA00023110"/>
    </source>
</evidence>
<dbReference type="PRINTS" id="PR00153">
    <property type="entry name" value="CSAPPISMRASE"/>
</dbReference>
<dbReference type="PROSITE" id="PS51011">
    <property type="entry name" value="ARID"/>
    <property type="match status" value="1"/>
</dbReference>
<dbReference type="InterPro" id="IPR002130">
    <property type="entry name" value="Cyclophilin-type_PPIase_dom"/>
</dbReference>
<feature type="compositionally biased region" description="Low complexity" evidence="9">
    <location>
        <begin position="490"/>
        <end position="501"/>
    </location>
</feature>
<dbReference type="Gene3D" id="2.40.50.40">
    <property type="match status" value="1"/>
</dbReference>
<feature type="domain" description="JmjC" evidence="15">
    <location>
        <begin position="849"/>
        <end position="1015"/>
    </location>
</feature>
<dbReference type="PROSITE" id="PS51183">
    <property type="entry name" value="JMJN"/>
    <property type="match status" value="1"/>
</dbReference>
<dbReference type="CDD" id="cd00024">
    <property type="entry name" value="CD_CSD"/>
    <property type="match status" value="1"/>
</dbReference>
<feature type="domain" description="RRM" evidence="12">
    <location>
        <begin position="241"/>
        <end position="319"/>
    </location>
</feature>
<dbReference type="Pfam" id="PF02373">
    <property type="entry name" value="JmjC"/>
    <property type="match status" value="1"/>
</dbReference>
<dbReference type="EMBL" id="MDYQ01000025">
    <property type="protein sequence ID" value="PRP86884.1"/>
    <property type="molecule type" value="Genomic_DNA"/>
</dbReference>
<dbReference type="OrthoDB" id="2083at2759"/>
<dbReference type="GO" id="GO:0005634">
    <property type="term" value="C:nucleus"/>
    <property type="evidence" value="ECO:0007669"/>
    <property type="project" value="UniProtKB-SubCell"/>
</dbReference>
<dbReference type="PROSITE" id="PS50102">
    <property type="entry name" value="RRM"/>
    <property type="match status" value="1"/>
</dbReference>